<evidence type="ECO:0000256" key="4">
    <source>
        <dbReference type="ARBA" id="ARBA00022679"/>
    </source>
</evidence>
<dbReference type="GO" id="GO:0070475">
    <property type="term" value="P:rRNA base methylation"/>
    <property type="evidence" value="ECO:0007669"/>
    <property type="project" value="UniProtKB-UniRule"/>
</dbReference>
<comment type="catalytic activity">
    <reaction evidence="6">
        <text>cytidine(1402) in 16S rRNA + S-adenosyl-L-methionine = N(4)-methylcytidine(1402) in 16S rRNA + S-adenosyl-L-homocysteine + H(+)</text>
        <dbReference type="Rhea" id="RHEA:42928"/>
        <dbReference type="Rhea" id="RHEA-COMP:10286"/>
        <dbReference type="Rhea" id="RHEA-COMP:10287"/>
        <dbReference type="ChEBI" id="CHEBI:15378"/>
        <dbReference type="ChEBI" id="CHEBI:57856"/>
        <dbReference type="ChEBI" id="CHEBI:59789"/>
        <dbReference type="ChEBI" id="CHEBI:74506"/>
        <dbReference type="ChEBI" id="CHEBI:82748"/>
        <dbReference type="EC" id="2.1.1.199"/>
    </reaction>
</comment>
<dbReference type="RefSeq" id="WP_139625992.1">
    <property type="nucleotide sequence ID" value="NZ_VDCI01000001.1"/>
</dbReference>
<dbReference type="InterPro" id="IPR029063">
    <property type="entry name" value="SAM-dependent_MTases_sf"/>
</dbReference>
<dbReference type="GO" id="GO:0005737">
    <property type="term" value="C:cytoplasm"/>
    <property type="evidence" value="ECO:0007669"/>
    <property type="project" value="UniProtKB-SubCell"/>
</dbReference>
<dbReference type="NCBIfam" id="TIGR00006">
    <property type="entry name" value="16S rRNA (cytosine(1402)-N(4))-methyltransferase RsmH"/>
    <property type="match status" value="1"/>
</dbReference>
<dbReference type="Proteomes" id="UP000309544">
    <property type="component" value="Unassembled WGS sequence"/>
</dbReference>
<keyword evidence="2 6" id="KW-0698">rRNA processing</keyword>
<comment type="function">
    <text evidence="6">Specifically methylates the N4 position of cytidine in position 1402 (C1402) of 16S rRNA.</text>
</comment>
<keyword evidence="5 6" id="KW-0949">S-adenosyl-L-methionine</keyword>
<dbReference type="Gene3D" id="1.10.150.170">
    <property type="entry name" value="Putative methyltransferase TM0872, insert domain"/>
    <property type="match status" value="1"/>
</dbReference>
<feature type="binding site" evidence="6">
    <location>
        <begin position="34"/>
        <end position="36"/>
    </location>
    <ligand>
        <name>S-adenosyl-L-methionine</name>
        <dbReference type="ChEBI" id="CHEBI:59789"/>
    </ligand>
</feature>
<name>A0A5C4S3G3_PROVB</name>
<dbReference type="GO" id="GO:0071424">
    <property type="term" value="F:rRNA (cytosine-N4-)-methyltransferase activity"/>
    <property type="evidence" value="ECO:0007669"/>
    <property type="project" value="UniProtKB-UniRule"/>
</dbReference>
<keyword evidence="8" id="KW-1185">Reference proteome</keyword>
<keyword evidence="6" id="KW-0963">Cytoplasm</keyword>
<sequence length="328" mass="35814">MEQASYHEPVMARESVELLVRMPGIYVDCTLGGGGHAEAFLNALHHGEFMHSSFVIGIDQDTDALAHAARRLERFGGSYRLVQGNFGDVDAIVREIRSTVAPDLPVAGVFADLGVSSFQIDTPDRGFSYLRPGPLDMRMDPGGDVTAASLVRSLDERELGDVFYRFGEERQSRRIAAAVKRAVASGAAMDTTIELASVVRSVVRGHEHQVKSLSRIFQALRIAVNEEMAVLEQFLEDAPALLAPCGRLGVMSYHSLEDRMVKQKFRSLSEDDWGPRGVGLREPLKAAGYRLVSSKPVVAAQAEVEVNPRARSAKLRVLENKESGGCHG</sequence>
<dbReference type="PANTHER" id="PTHR11265">
    <property type="entry name" value="S-ADENOSYL-METHYLTRANSFERASE MRAW"/>
    <property type="match status" value="1"/>
</dbReference>
<comment type="subcellular location">
    <subcellularLocation>
        <location evidence="6">Cytoplasm</location>
    </subcellularLocation>
</comment>
<feature type="binding site" evidence="6">
    <location>
        <position position="86"/>
    </location>
    <ligand>
        <name>S-adenosyl-L-methionine</name>
        <dbReference type="ChEBI" id="CHEBI:59789"/>
    </ligand>
</feature>
<keyword evidence="3 6" id="KW-0489">Methyltransferase</keyword>
<feature type="binding site" evidence="6">
    <location>
        <position position="59"/>
    </location>
    <ligand>
        <name>S-adenosyl-L-methionine</name>
        <dbReference type="ChEBI" id="CHEBI:59789"/>
    </ligand>
</feature>
<keyword evidence="4 6" id="KW-0808">Transferase</keyword>
<evidence type="ECO:0000313" key="8">
    <source>
        <dbReference type="Proteomes" id="UP000309544"/>
    </source>
</evidence>
<dbReference type="Pfam" id="PF01795">
    <property type="entry name" value="Methyltransf_5"/>
    <property type="match status" value="1"/>
</dbReference>
<dbReference type="EMBL" id="VDCI01000001">
    <property type="protein sequence ID" value="TNJ37669.1"/>
    <property type="molecule type" value="Genomic_DNA"/>
</dbReference>
<evidence type="ECO:0000256" key="3">
    <source>
        <dbReference type="ARBA" id="ARBA00022603"/>
    </source>
</evidence>
<evidence type="ECO:0000256" key="2">
    <source>
        <dbReference type="ARBA" id="ARBA00022552"/>
    </source>
</evidence>
<dbReference type="AlphaFoldDB" id="A0A5C4S3G3"/>
<dbReference type="SUPFAM" id="SSF81799">
    <property type="entry name" value="Putative methyltransferase TM0872, insert domain"/>
    <property type="match status" value="1"/>
</dbReference>
<feature type="binding site" evidence="6">
    <location>
        <position position="119"/>
    </location>
    <ligand>
        <name>S-adenosyl-L-methionine</name>
        <dbReference type="ChEBI" id="CHEBI:59789"/>
    </ligand>
</feature>
<evidence type="ECO:0000256" key="5">
    <source>
        <dbReference type="ARBA" id="ARBA00022691"/>
    </source>
</evidence>
<proteinExistence type="inferred from homology"/>
<comment type="caution">
    <text evidence="7">The sequence shown here is derived from an EMBL/GenBank/DDBJ whole genome shotgun (WGS) entry which is preliminary data.</text>
</comment>
<dbReference type="HAMAP" id="MF_01007">
    <property type="entry name" value="16SrRNA_methyltr_H"/>
    <property type="match status" value="1"/>
</dbReference>
<dbReference type="SUPFAM" id="SSF53335">
    <property type="entry name" value="S-adenosyl-L-methionine-dependent methyltransferases"/>
    <property type="match status" value="1"/>
</dbReference>
<dbReference type="PANTHER" id="PTHR11265:SF0">
    <property type="entry name" value="12S RRNA N4-METHYLCYTIDINE METHYLTRANSFERASE"/>
    <property type="match status" value="1"/>
</dbReference>
<evidence type="ECO:0000256" key="1">
    <source>
        <dbReference type="ARBA" id="ARBA00010396"/>
    </source>
</evidence>
<gene>
    <name evidence="6 7" type="primary">rsmH</name>
    <name evidence="7" type="ORF">FGF68_00330</name>
</gene>
<feature type="binding site" evidence="6">
    <location>
        <position position="112"/>
    </location>
    <ligand>
        <name>S-adenosyl-L-methionine</name>
        <dbReference type="ChEBI" id="CHEBI:59789"/>
    </ligand>
</feature>
<dbReference type="InterPro" id="IPR002903">
    <property type="entry name" value="RsmH"/>
</dbReference>
<protein>
    <recommendedName>
        <fullName evidence="6">Ribosomal RNA small subunit methyltransferase H</fullName>
        <ecNumber evidence="6">2.1.1.199</ecNumber>
    </recommendedName>
    <alternativeName>
        <fullName evidence="6">16S rRNA m(4)C1402 methyltransferase</fullName>
    </alternativeName>
    <alternativeName>
        <fullName evidence="6">rRNA (cytosine-N(4)-)-methyltransferase RsmH</fullName>
    </alternativeName>
</protein>
<dbReference type="Gene3D" id="3.40.50.150">
    <property type="entry name" value="Vaccinia Virus protein VP39"/>
    <property type="match status" value="1"/>
</dbReference>
<accession>A0A5C4S3G3</accession>
<dbReference type="PIRSF" id="PIRSF004486">
    <property type="entry name" value="MraW"/>
    <property type="match status" value="1"/>
</dbReference>
<reference evidence="7 8" key="1">
    <citation type="submission" date="2019-05" db="EMBL/GenBank/DDBJ databases">
        <title>Draft Whole-Genome sequence of the green sulfur bacterium Prosthecochloris vibrioformis DSM 260.</title>
        <authorList>
            <person name="Meyer T.E."/>
            <person name="Kyndt J.A."/>
        </authorList>
    </citation>
    <scope>NUCLEOTIDE SEQUENCE [LARGE SCALE GENOMIC DNA]</scope>
    <source>
        <strain evidence="7 8">DSM 260</strain>
    </source>
</reference>
<comment type="similarity">
    <text evidence="1 6">Belongs to the methyltransferase superfamily. RsmH family.</text>
</comment>
<dbReference type="EC" id="2.1.1.199" evidence="6"/>
<evidence type="ECO:0000313" key="7">
    <source>
        <dbReference type="EMBL" id="TNJ37669.1"/>
    </source>
</evidence>
<evidence type="ECO:0000256" key="6">
    <source>
        <dbReference type="HAMAP-Rule" id="MF_01007"/>
    </source>
</evidence>
<organism evidence="7 8">
    <name type="scientific">Prosthecochloris vibrioformis</name>
    <name type="common">Chlorobium vibrioforme</name>
    <dbReference type="NCBI Taxonomy" id="1098"/>
    <lineage>
        <taxon>Bacteria</taxon>
        <taxon>Pseudomonadati</taxon>
        <taxon>Chlorobiota</taxon>
        <taxon>Chlorobiia</taxon>
        <taxon>Chlorobiales</taxon>
        <taxon>Chlorobiaceae</taxon>
        <taxon>Prosthecochloris</taxon>
    </lineage>
</organism>
<dbReference type="InterPro" id="IPR023397">
    <property type="entry name" value="SAM-dep_MeTrfase_MraW_recog"/>
</dbReference>